<evidence type="ECO:0000256" key="3">
    <source>
        <dbReference type="ARBA" id="ARBA00022475"/>
    </source>
</evidence>
<reference evidence="12" key="1">
    <citation type="submission" date="2022-05" db="EMBL/GenBank/DDBJ databases">
        <title>Complete genome sequence of toluene-degrading Gulosibacter sediminis strain ACHW.36C.</title>
        <authorList>
            <person name="Wai A.C."/>
            <person name="Lai G.K."/>
            <person name="Griffin S.D."/>
            <person name="Leung F.C."/>
        </authorList>
    </citation>
    <scope>NUCLEOTIDE SEQUENCE [LARGE SCALE GENOMIC DNA]</scope>
    <source>
        <strain evidence="12">ACHW.36C</strain>
    </source>
</reference>
<keyword evidence="5 10" id="KW-0812">Transmembrane</keyword>
<evidence type="ECO:0000256" key="1">
    <source>
        <dbReference type="ARBA" id="ARBA00004429"/>
    </source>
</evidence>
<feature type="region of interest" description="Disordered" evidence="9">
    <location>
        <begin position="150"/>
        <end position="176"/>
    </location>
</feature>
<comment type="subcellular location">
    <subcellularLocation>
        <location evidence="1">Cell inner membrane</location>
        <topology evidence="1">Multi-pass membrane protein</topology>
    </subcellularLocation>
</comment>
<evidence type="ECO:0000313" key="12">
    <source>
        <dbReference type="EMBL" id="UQN14153.1"/>
    </source>
</evidence>
<keyword evidence="4" id="KW-0997">Cell inner membrane</keyword>
<protein>
    <submittedName>
        <fullName evidence="12">TRAP transporter small permease</fullName>
    </submittedName>
</protein>
<evidence type="ECO:0000256" key="2">
    <source>
        <dbReference type="ARBA" id="ARBA00022448"/>
    </source>
</evidence>
<dbReference type="PANTHER" id="PTHR35011">
    <property type="entry name" value="2,3-DIKETO-L-GULONATE TRAP TRANSPORTER SMALL PERMEASE PROTEIN YIAM"/>
    <property type="match status" value="1"/>
</dbReference>
<evidence type="ECO:0000256" key="5">
    <source>
        <dbReference type="ARBA" id="ARBA00022692"/>
    </source>
</evidence>
<dbReference type="InterPro" id="IPR055348">
    <property type="entry name" value="DctQ"/>
</dbReference>
<feature type="transmembrane region" description="Helical" evidence="10">
    <location>
        <begin position="20"/>
        <end position="42"/>
    </location>
</feature>
<gene>
    <name evidence="12" type="ORF">M3M28_08810</name>
</gene>
<sequence length="176" mass="19476">MLAITLDVISRYITKASIPGVLELAESCLVISIFFGLPIAAVRGEHVAVTLVTDRLNDAWARVCFLVAWSVTTLFLAWMTWASITRAIEATERAEERFGLVRWPVWPMRWVIVIGLLGFLAVAIVNLIRLITKKDPLGAKDDVELATSQIAVADEPETSTPSPDETTDSDLRRARV</sequence>
<feature type="transmembrane region" description="Helical" evidence="10">
    <location>
        <begin position="108"/>
        <end position="128"/>
    </location>
</feature>
<keyword evidence="7 10" id="KW-0472">Membrane</keyword>
<evidence type="ECO:0000256" key="8">
    <source>
        <dbReference type="ARBA" id="ARBA00038436"/>
    </source>
</evidence>
<dbReference type="InterPro" id="IPR007387">
    <property type="entry name" value="TRAP_DctQ"/>
</dbReference>
<evidence type="ECO:0000256" key="4">
    <source>
        <dbReference type="ARBA" id="ARBA00022519"/>
    </source>
</evidence>
<name>A0ABY4MY76_9MICO</name>
<dbReference type="Pfam" id="PF04290">
    <property type="entry name" value="DctQ"/>
    <property type="match status" value="1"/>
</dbReference>
<dbReference type="PANTHER" id="PTHR35011:SF2">
    <property type="entry name" value="2,3-DIKETO-L-GULONATE TRAP TRANSPORTER SMALL PERMEASE PROTEIN YIAM"/>
    <property type="match status" value="1"/>
</dbReference>
<evidence type="ECO:0000256" key="7">
    <source>
        <dbReference type="ARBA" id="ARBA00023136"/>
    </source>
</evidence>
<keyword evidence="6 10" id="KW-1133">Transmembrane helix</keyword>
<evidence type="ECO:0000256" key="6">
    <source>
        <dbReference type="ARBA" id="ARBA00022989"/>
    </source>
</evidence>
<keyword evidence="3" id="KW-1003">Cell membrane</keyword>
<evidence type="ECO:0000256" key="10">
    <source>
        <dbReference type="SAM" id="Phobius"/>
    </source>
</evidence>
<evidence type="ECO:0000259" key="11">
    <source>
        <dbReference type="Pfam" id="PF04290"/>
    </source>
</evidence>
<organism evidence="12">
    <name type="scientific">Gulosibacter sediminis</name>
    <dbReference type="NCBI Taxonomy" id="1729695"/>
    <lineage>
        <taxon>Bacteria</taxon>
        <taxon>Bacillati</taxon>
        <taxon>Actinomycetota</taxon>
        <taxon>Actinomycetes</taxon>
        <taxon>Micrococcales</taxon>
        <taxon>Microbacteriaceae</taxon>
        <taxon>Gulosibacter</taxon>
    </lineage>
</organism>
<dbReference type="EMBL" id="CP097160">
    <property type="protein sequence ID" value="UQN14153.1"/>
    <property type="molecule type" value="Genomic_DNA"/>
</dbReference>
<comment type="similarity">
    <text evidence="8">Belongs to the TRAP transporter small permease family.</text>
</comment>
<accession>A0ABY4MY76</accession>
<feature type="transmembrane region" description="Helical" evidence="10">
    <location>
        <begin position="63"/>
        <end position="88"/>
    </location>
</feature>
<evidence type="ECO:0000256" key="9">
    <source>
        <dbReference type="SAM" id="MobiDB-lite"/>
    </source>
</evidence>
<keyword evidence="2" id="KW-0813">Transport</keyword>
<feature type="domain" description="Tripartite ATP-independent periplasmic transporters DctQ component" evidence="11">
    <location>
        <begin position="1"/>
        <end position="132"/>
    </location>
</feature>
<proteinExistence type="inferred from homology"/>